<evidence type="ECO:0000259" key="4">
    <source>
        <dbReference type="Pfam" id="PF22178"/>
    </source>
</evidence>
<comment type="similarity">
    <text evidence="1">Belongs to the VgrG protein family.</text>
</comment>
<dbReference type="SUPFAM" id="SSF69279">
    <property type="entry name" value="Phage tail proteins"/>
    <property type="match status" value="2"/>
</dbReference>
<evidence type="ECO:0000313" key="5">
    <source>
        <dbReference type="EMBL" id="AKT43725.1"/>
    </source>
</evidence>
<reference evidence="5 6" key="1">
    <citation type="submission" date="2015-07" db="EMBL/GenBank/DDBJ databases">
        <title>Genome analysis of myxobacterium Chondromyces crocatus Cm c5 reveals a high potential for natural compound synthesis and the genetic basis for the loss of fruiting body formation.</title>
        <authorList>
            <person name="Zaburannyi N."/>
            <person name="Bunk B."/>
            <person name="Maier J."/>
            <person name="Overmann J."/>
            <person name="Mueller R."/>
        </authorList>
    </citation>
    <scope>NUCLEOTIDE SEQUENCE [LARGE SCALE GENOMIC DNA]</scope>
    <source>
        <strain evidence="5 6">Cm c5</strain>
    </source>
</reference>
<sequence length="835" mass="89763">MPELDASKPFQLTTKRLGRGALDVTRFHGEESLSSIYTYRIEALSAQPYPALEEALLGERAVLSLDTVAGPHVITGVVRATSSYGTSNTPGGRRTALTLELVPRLALLSERRTSRIFQDLSVSEIISQILGEWRVPHRFALAEPRSAWEHCVQYQESDHDFLCRLLAAEGIYFYFAFPPADDASPDAEEIVVFGDTPAAHQSPPEQWFSPPKGSKGLPVGGAMPSLRVCSSGAMSALDTEELVSWSRRRAIARETVKFRDYLAVNARFDLVADASGPRDLAIPSHIDGWLPPRPLMGNELVDDATTRRALEQARTETIRYEGAGNCRRLHAGHRLHVEHPDDLGSRGDHLVVRLVCDGRTPQLTDDTNVYEVRFDAIGAETPWRPPPLPTRLAPPLDTAVVVSPGGGDTHTDALGRVRVQFRWDLDRTLDIGRSCWLRVAQAWSGAGFGTHFLPRAGMEVLVSYLGGDINRPIIIGCAPNSSNPGPFSLPAEADRSGIVSRSTPRGDGGSAIIFDDTSASECLLITAQRDLETTVPNEHRTQVAGHQTINVAKDRKLTVEGHCVDVIAGDEDRTIGGHARQTISGRSSQKVAGHAASSYEGGLGVNVKGRAALHVDGDAEAQVNGLLNAQVEDDAIVRGGGHTVLLVGTHAAPRSMLLHVEGTSVSEATRTLELTSDEAIRLRCGDSSIVLTPTAIQLVAPKVRIDAGIVETDGDTLNLKASKLARLEGKKAFVLSQGASVCLTADVKIDGGTVYLKEPPDASDGPEARRAPPPPTQIKLTDQDGNALPSERYLLILDDGTERAGVLDENGEATVHGLEGKAKIHFPELPSRAGG</sequence>
<proteinExistence type="inferred from homology"/>
<dbReference type="InterPro" id="IPR017847">
    <property type="entry name" value="T6SS_RhsGE_Vgr_subset"/>
</dbReference>
<gene>
    <name evidence="5" type="ORF">CMC5_079600</name>
</gene>
<dbReference type="Gene3D" id="2.40.50.230">
    <property type="entry name" value="Gp5 N-terminal domain"/>
    <property type="match status" value="1"/>
</dbReference>
<dbReference type="STRING" id="52.CMC5_079600"/>
<feature type="domain" description="Gp5/Type VI secretion system Vgr protein OB-fold" evidence="3">
    <location>
        <begin position="410"/>
        <end position="477"/>
    </location>
</feature>
<organism evidence="5 6">
    <name type="scientific">Chondromyces crocatus</name>
    <dbReference type="NCBI Taxonomy" id="52"/>
    <lineage>
        <taxon>Bacteria</taxon>
        <taxon>Pseudomonadati</taxon>
        <taxon>Myxococcota</taxon>
        <taxon>Polyangia</taxon>
        <taxon>Polyangiales</taxon>
        <taxon>Polyangiaceae</taxon>
        <taxon>Chondromyces</taxon>
    </lineage>
</organism>
<dbReference type="SUPFAM" id="SSF69349">
    <property type="entry name" value="Phage fibre proteins"/>
    <property type="match status" value="1"/>
</dbReference>
<feature type="domain" description="Gp5/Type VI secretion system Vgr C-terminal trimerisation" evidence="4">
    <location>
        <begin position="496"/>
        <end position="596"/>
    </location>
</feature>
<dbReference type="Pfam" id="PF22178">
    <property type="entry name" value="Gp5_trimer_C"/>
    <property type="match status" value="1"/>
</dbReference>
<name>A0A0K1ES21_CHOCO</name>
<dbReference type="InterPro" id="IPR006533">
    <property type="entry name" value="T6SS_Vgr_RhsGE"/>
</dbReference>
<dbReference type="RefSeq" id="WP_050435154.1">
    <property type="nucleotide sequence ID" value="NZ_CP012159.1"/>
</dbReference>
<dbReference type="NCBIfam" id="TIGR03361">
    <property type="entry name" value="VI_Rhs_Vgr"/>
    <property type="match status" value="1"/>
</dbReference>
<evidence type="ECO:0000256" key="2">
    <source>
        <dbReference type="SAM" id="MobiDB-lite"/>
    </source>
</evidence>
<dbReference type="AlphaFoldDB" id="A0A0K1ES21"/>
<dbReference type="InterPro" id="IPR006531">
    <property type="entry name" value="Gp5/Vgr_OB"/>
</dbReference>
<dbReference type="SUPFAM" id="SSF69255">
    <property type="entry name" value="gp5 N-terminal domain-like"/>
    <property type="match status" value="1"/>
</dbReference>
<dbReference type="Gene3D" id="2.30.110.50">
    <property type="match status" value="1"/>
</dbReference>
<dbReference type="InterPro" id="IPR054030">
    <property type="entry name" value="Gp5_Vgr_C"/>
</dbReference>
<keyword evidence="6" id="KW-1185">Reference proteome</keyword>
<evidence type="ECO:0000259" key="3">
    <source>
        <dbReference type="Pfam" id="PF04717"/>
    </source>
</evidence>
<dbReference type="Gene3D" id="4.10.220.110">
    <property type="match status" value="1"/>
</dbReference>
<evidence type="ECO:0000256" key="1">
    <source>
        <dbReference type="ARBA" id="ARBA00005558"/>
    </source>
</evidence>
<evidence type="ECO:0000313" key="6">
    <source>
        <dbReference type="Proteomes" id="UP000067626"/>
    </source>
</evidence>
<dbReference type="Gene3D" id="3.55.50.10">
    <property type="entry name" value="Baseplate protein-like domains"/>
    <property type="match status" value="1"/>
</dbReference>
<dbReference type="InterPro" id="IPR037026">
    <property type="entry name" value="Vgr_OB-fold_dom_sf"/>
</dbReference>
<dbReference type="Pfam" id="PF04717">
    <property type="entry name" value="Phage_base_V"/>
    <property type="match status" value="1"/>
</dbReference>
<feature type="region of interest" description="Disordered" evidence="2">
    <location>
        <begin position="756"/>
        <end position="780"/>
    </location>
</feature>
<dbReference type="EMBL" id="CP012159">
    <property type="protein sequence ID" value="AKT43725.1"/>
    <property type="molecule type" value="Genomic_DNA"/>
</dbReference>
<dbReference type="OrthoDB" id="5477792at2"/>
<dbReference type="Pfam" id="PF05954">
    <property type="entry name" value="Phage_GPD"/>
    <property type="match status" value="1"/>
</dbReference>
<dbReference type="KEGG" id="ccro:CMC5_079600"/>
<dbReference type="Proteomes" id="UP000067626">
    <property type="component" value="Chromosome"/>
</dbReference>
<accession>A0A0K1ES21</accession>
<dbReference type="NCBIfam" id="TIGR01646">
    <property type="entry name" value="vgr_GE"/>
    <property type="match status" value="1"/>
</dbReference>
<protein>
    <submittedName>
        <fullName evidence="5">Uncharacterized protein</fullName>
    </submittedName>
</protein>